<protein>
    <recommendedName>
        <fullName evidence="1">ATP-dependent DNA helicase</fullName>
        <ecNumber evidence="1">5.6.2.3</ecNumber>
    </recommendedName>
</protein>
<dbReference type="EMBL" id="JAINUF010000008">
    <property type="protein sequence ID" value="KAJ8352195.1"/>
    <property type="molecule type" value="Genomic_DNA"/>
</dbReference>
<comment type="caution">
    <text evidence="5">The sequence shown here is derived from an EMBL/GenBank/DDBJ whole genome shotgun (WGS) entry which is preliminary data.</text>
</comment>
<dbReference type="SUPFAM" id="SSF52540">
    <property type="entry name" value="P-loop containing nucleoside triphosphate hydrolases"/>
    <property type="match status" value="2"/>
</dbReference>
<dbReference type="GO" id="GO:0005524">
    <property type="term" value="F:ATP binding"/>
    <property type="evidence" value="ECO:0007669"/>
    <property type="project" value="UniProtKB-KW"/>
</dbReference>
<keyword evidence="1" id="KW-0547">Nucleotide-binding</keyword>
<evidence type="ECO:0000259" key="3">
    <source>
        <dbReference type="Pfam" id="PF14214"/>
    </source>
</evidence>
<feature type="domain" description="DNA helicase Pif1-like DEAD-box helicase" evidence="2">
    <location>
        <begin position="480"/>
        <end position="691"/>
    </location>
</feature>
<dbReference type="GO" id="GO:0043139">
    <property type="term" value="F:5'-3' DNA helicase activity"/>
    <property type="evidence" value="ECO:0007669"/>
    <property type="project" value="UniProtKB-EC"/>
</dbReference>
<dbReference type="GO" id="GO:0006310">
    <property type="term" value="P:DNA recombination"/>
    <property type="evidence" value="ECO:0007669"/>
    <property type="project" value="UniProtKB-KW"/>
</dbReference>
<keyword evidence="1" id="KW-0234">DNA repair</keyword>
<evidence type="ECO:0000313" key="5">
    <source>
        <dbReference type="EMBL" id="KAJ8352195.1"/>
    </source>
</evidence>
<dbReference type="Pfam" id="PF14214">
    <property type="entry name" value="Helitron_like_N"/>
    <property type="match status" value="1"/>
</dbReference>
<reference evidence="5" key="1">
    <citation type="journal article" date="2023" name="Science">
        <title>Genome structures resolve the early diversification of teleost fishes.</title>
        <authorList>
            <person name="Parey E."/>
            <person name="Louis A."/>
            <person name="Montfort J."/>
            <person name="Bouchez O."/>
            <person name="Roques C."/>
            <person name="Iampietro C."/>
            <person name="Lluch J."/>
            <person name="Castinel A."/>
            <person name="Donnadieu C."/>
            <person name="Desvignes T."/>
            <person name="Floi Bucao C."/>
            <person name="Jouanno E."/>
            <person name="Wen M."/>
            <person name="Mejri S."/>
            <person name="Dirks R."/>
            <person name="Jansen H."/>
            <person name="Henkel C."/>
            <person name="Chen W.J."/>
            <person name="Zahm M."/>
            <person name="Cabau C."/>
            <person name="Klopp C."/>
            <person name="Thompson A.W."/>
            <person name="Robinson-Rechavi M."/>
            <person name="Braasch I."/>
            <person name="Lecointre G."/>
            <person name="Bobe J."/>
            <person name="Postlethwait J.H."/>
            <person name="Berthelot C."/>
            <person name="Roest Crollius H."/>
            <person name="Guiguen Y."/>
        </authorList>
    </citation>
    <scope>NUCLEOTIDE SEQUENCE</scope>
    <source>
        <strain evidence="5">WJC10195</strain>
    </source>
</reference>
<keyword evidence="6" id="KW-1185">Reference proteome</keyword>
<name>A0A9Q1ISX8_SYNKA</name>
<dbReference type="EC" id="5.6.2.3" evidence="1"/>
<dbReference type="PANTHER" id="PTHR10492:SF57">
    <property type="entry name" value="ATP-DEPENDENT DNA HELICASE"/>
    <property type="match status" value="1"/>
</dbReference>
<dbReference type="Pfam" id="PF05970">
    <property type="entry name" value="PIF1"/>
    <property type="match status" value="1"/>
</dbReference>
<keyword evidence="1" id="KW-0227">DNA damage</keyword>
<comment type="cofactor">
    <cofactor evidence="1">
        <name>Mg(2+)</name>
        <dbReference type="ChEBI" id="CHEBI:18420"/>
    </cofactor>
</comment>
<keyword evidence="1" id="KW-0233">DNA recombination</keyword>
<organism evidence="5 6">
    <name type="scientific">Synaphobranchus kaupii</name>
    <name type="common">Kaup's arrowtooth eel</name>
    <dbReference type="NCBI Taxonomy" id="118154"/>
    <lineage>
        <taxon>Eukaryota</taxon>
        <taxon>Metazoa</taxon>
        <taxon>Chordata</taxon>
        <taxon>Craniata</taxon>
        <taxon>Vertebrata</taxon>
        <taxon>Euteleostomi</taxon>
        <taxon>Actinopterygii</taxon>
        <taxon>Neopterygii</taxon>
        <taxon>Teleostei</taxon>
        <taxon>Anguilliformes</taxon>
        <taxon>Synaphobranchidae</taxon>
        <taxon>Synaphobranchus</taxon>
    </lineage>
</organism>
<evidence type="ECO:0000259" key="2">
    <source>
        <dbReference type="Pfam" id="PF05970"/>
    </source>
</evidence>
<keyword evidence="1" id="KW-0067">ATP-binding</keyword>
<evidence type="ECO:0000256" key="1">
    <source>
        <dbReference type="RuleBase" id="RU363044"/>
    </source>
</evidence>
<keyword evidence="1" id="KW-0347">Helicase</keyword>
<gene>
    <name evidence="5" type="ORF">SKAU_G00236710</name>
</gene>
<dbReference type="OrthoDB" id="272985at2759"/>
<dbReference type="PANTHER" id="PTHR10492">
    <property type="match status" value="1"/>
</dbReference>
<dbReference type="InterPro" id="IPR027417">
    <property type="entry name" value="P-loop_NTPase"/>
</dbReference>
<proteinExistence type="inferred from homology"/>
<sequence>MKVEALLTDLLKHDILGHVDAYVMVKETQKRHIPHIHMLLTMVPRDKPRTSADIDRVVSAEIPNKDTNPELHRIVTSHMIHGPCGEWNNASPCMSDRKCTKDYPKVLREKTSFSDDSYPLYSRWTEAEPGAPIMKTIRGGVNIVCAVTSVKYLYKYLEKGPDQCLVRLDVPDEETREALRHDEVTRYELGRYITASEGYWHIYDFPIERKQPPVEMLAIHLEDEQVITFNDQGTAQNLVDSGPPATTLTAFFNAMTQHPDHVVYPDVFQHFTYLQKRFQLRKKRLSSQDDQMADTVGRLPMIAFNPHTAELYYLRILLYRVPGPTCFQDLRRVGHRVMETYLAACITHGIVDNDQEVNSVMEEAANVTFGPAVREVFANMLMFVLRGEHLEFWERHKRVLCEALMHAAGVNEPDEGIVSQVLLELKDHVERHGFTLSENFGLPEPDPVHVQPCIPCVIQHETEHNIPELEAHIAETGDLLNDEQRVVVKTVMESVEQGLGKMIAVDASGGTGKTFTLSHILDKVRAQGKVALATAASGIAATLLPKGTMFHSRTKCPLILTDESTCNVSEDDSTAALIRMTHVMVVDEVSMMDRRTLEVADRTFQWLRGSDKPFGGITMVFSGDWRQILTVVPHGSHTELVGMCFKSSYLWRNVEILRLTENMRIRQAAEEQQDEADFARFLLDLGEGKIPVIPEEGEFAVELNESLTLPGERIQDIVTWVYEDIQTNITNPQWLCERVILCPTNSDVDKVNEYMTKMFPGEEHVCSSVDTAESEGQHVYPAEFLHTLCPSGMPPHRITLKVGMVIMLLRNFDQHNGHCNGSRYLIDQILPHILVAKSVVGVNAGRTLLIPRITLCPSDNIFPFTLRRRQFPVRPCFAMTVNKSQGQSLHHVGVFCTRDVFSHGQFYVAASRVGRSSGLRILAQDEETKKKRRFLRNVVYEEVLTK</sequence>
<dbReference type="InterPro" id="IPR049163">
    <property type="entry name" value="Pif1-like_2B_dom"/>
</dbReference>
<keyword evidence="1" id="KW-0378">Hydrolase</keyword>
<dbReference type="Proteomes" id="UP001152622">
    <property type="component" value="Chromosome 8"/>
</dbReference>
<feature type="domain" description="DNA helicase Pif1-like 2B" evidence="4">
    <location>
        <begin position="783"/>
        <end position="828"/>
    </location>
</feature>
<dbReference type="InterPro" id="IPR010285">
    <property type="entry name" value="DNA_helicase_pif1-like_DEAD"/>
</dbReference>
<feature type="domain" description="Helitron helicase-like" evidence="3">
    <location>
        <begin position="1"/>
        <end position="40"/>
    </location>
</feature>
<comment type="catalytic activity">
    <reaction evidence="1">
        <text>ATP + H2O = ADP + phosphate + H(+)</text>
        <dbReference type="Rhea" id="RHEA:13065"/>
        <dbReference type="ChEBI" id="CHEBI:15377"/>
        <dbReference type="ChEBI" id="CHEBI:15378"/>
        <dbReference type="ChEBI" id="CHEBI:30616"/>
        <dbReference type="ChEBI" id="CHEBI:43474"/>
        <dbReference type="ChEBI" id="CHEBI:456216"/>
        <dbReference type="EC" id="5.6.2.3"/>
    </reaction>
</comment>
<dbReference type="AlphaFoldDB" id="A0A9Q1ISX8"/>
<dbReference type="Gene3D" id="3.40.50.300">
    <property type="entry name" value="P-loop containing nucleotide triphosphate hydrolases"/>
    <property type="match status" value="1"/>
</dbReference>
<accession>A0A9Q1ISX8</accession>
<dbReference type="GO" id="GO:0000723">
    <property type="term" value="P:telomere maintenance"/>
    <property type="evidence" value="ECO:0007669"/>
    <property type="project" value="InterPro"/>
</dbReference>
<comment type="similarity">
    <text evidence="1">Belongs to the helicase family.</text>
</comment>
<dbReference type="GO" id="GO:0016787">
    <property type="term" value="F:hydrolase activity"/>
    <property type="evidence" value="ECO:0007669"/>
    <property type="project" value="UniProtKB-KW"/>
</dbReference>
<dbReference type="GO" id="GO:0006281">
    <property type="term" value="P:DNA repair"/>
    <property type="evidence" value="ECO:0007669"/>
    <property type="project" value="UniProtKB-KW"/>
</dbReference>
<dbReference type="InterPro" id="IPR025476">
    <property type="entry name" value="Helitron_helicase-like"/>
</dbReference>
<dbReference type="Pfam" id="PF21530">
    <property type="entry name" value="Pif1_2B_dom"/>
    <property type="match status" value="1"/>
</dbReference>
<evidence type="ECO:0000259" key="4">
    <source>
        <dbReference type="Pfam" id="PF21530"/>
    </source>
</evidence>
<evidence type="ECO:0000313" key="6">
    <source>
        <dbReference type="Proteomes" id="UP001152622"/>
    </source>
</evidence>